<evidence type="ECO:0000313" key="1">
    <source>
        <dbReference type="EMBL" id="VEL33760.1"/>
    </source>
</evidence>
<accession>A0A3S5BPX1</accession>
<keyword evidence="2" id="KW-1185">Reference proteome</keyword>
<evidence type="ECO:0000313" key="2">
    <source>
        <dbReference type="Proteomes" id="UP000784294"/>
    </source>
</evidence>
<reference evidence="1" key="1">
    <citation type="submission" date="2018-11" db="EMBL/GenBank/DDBJ databases">
        <authorList>
            <consortium name="Pathogen Informatics"/>
        </authorList>
    </citation>
    <scope>NUCLEOTIDE SEQUENCE</scope>
</reference>
<proteinExistence type="predicted"/>
<dbReference type="EMBL" id="CAAALY010246343">
    <property type="protein sequence ID" value="VEL33760.1"/>
    <property type="molecule type" value="Genomic_DNA"/>
</dbReference>
<comment type="caution">
    <text evidence="1">The sequence shown here is derived from an EMBL/GenBank/DDBJ whole genome shotgun (WGS) entry which is preliminary data.</text>
</comment>
<dbReference type="AlphaFoldDB" id="A0A3S5BPX1"/>
<protein>
    <submittedName>
        <fullName evidence="1">Uncharacterized protein</fullName>
    </submittedName>
</protein>
<gene>
    <name evidence="1" type="ORF">PXEA_LOCUS27200</name>
</gene>
<organism evidence="1 2">
    <name type="scientific">Protopolystoma xenopodis</name>
    <dbReference type="NCBI Taxonomy" id="117903"/>
    <lineage>
        <taxon>Eukaryota</taxon>
        <taxon>Metazoa</taxon>
        <taxon>Spiralia</taxon>
        <taxon>Lophotrochozoa</taxon>
        <taxon>Platyhelminthes</taxon>
        <taxon>Monogenea</taxon>
        <taxon>Polyopisthocotylea</taxon>
        <taxon>Polystomatidea</taxon>
        <taxon>Polystomatidae</taxon>
        <taxon>Protopolystoma</taxon>
    </lineage>
</organism>
<sequence>MLLACIQRLVASRCSGKQTPRIAHLIALAGLSTLCSTKPHVETPDARGLESAANLGLPDPSTRQQNEWRHVWWEGRTPAVNPSSVGSEQLGRREEAFVTASHSMQVRQVYGLRRVEGVRMLTAPEAEGGLPRSCDCGFVQTSPRITVDFRSSFDRHHRSRTLCFTMIH</sequence>
<name>A0A3S5BPX1_9PLAT</name>
<dbReference type="Proteomes" id="UP000784294">
    <property type="component" value="Unassembled WGS sequence"/>
</dbReference>